<dbReference type="AlphaFoldDB" id="A0A8H7Z6T8"/>
<organism evidence="1 2">
    <name type="scientific">Ajellomyces capsulatus</name>
    <name type="common">Darling's disease fungus</name>
    <name type="synonym">Histoplasma capsulatum</name>
    <dbReference type="NCBI Taxonomy" id="5037"/>
    <lineage>
        <taxon>Eukaryota</taxon>
        <taxon>Fungi</taxon>
        <taxon>Dikarya</taxon>
        <taxon>Ascomycota</taxon>
        <taxon>Pezizomycotina</taxon>
        <taxon>Eurotiomycetes</taxon>
        <taxon>Eurotiomycetidae</taxon>
        <taxon>Onygenales</taxon>
        <taxon>Ajellomycetaceae</taxon>
        <taxon>Histoplasma</taxon>
    </lineage>
</organism>
<dbReference type="Proteomes" id="UP000670092">
    <property type="component" value="Unassembled WGS sequence"/>
</dbReference>
<sequence length="77" mass="8998">MALLSDCRTSPSHPAARFGRNLLLFYPRMLTKRFSEPVRSGLGEGIIHVDMRSSYSIYRHKCVFKFRFKQPGKPPRR</sequence>
<proteinExistence type="predicted"/>
<evidence type="ECO:0000313" key="2">
    <source>
        <dbReference type="Proteomes" id="UP000670092"/>
    </source>
</evidence>
<gene>
    <name evidence="1" type="ORF">I7I52_01977</name>
</gene>
<protein>
    <submittedName>
        <fullName evidence="1">Uncharacterized protein</fullName>
    </submittedName>
</protein>
<accession>A0A8H7Z6T8</accession>
<evidence type="ECO:0000313" key="1">
    <source>
        <dbReference type="EMBL" id="KAG5303846.1"/>
    </source>
</evidence>
<comment type="caution">
    <text evidence="1">The sequence shown here is derived from an EMBL/GenBank/DDBJ whole genome shotgun (WGS) entry which is preliminary data.</text>
</comment>
<reference evidence="1 2" key="1">
    <citation type="submission" date="2021-01" db="EMBL/GenBank/DDBJ databases">
        <title>Chromosome-level genome assembly of a human fungal pathogen reveals clustering of transcriptionally co-regulated genes.</title>
        <authorList>
            <person name="Voorhies M."/>
            <person name="Cohen S."/>
            <person name="Shea T.P."/>
            <person name="Petrus S."/>
            <person name="Munoz J.F."/>
            <person name="Poplawski S."/>
            <person name="Goldman W.E."/>
            <person name="Michael T."/>
            <person name="Cuomo C.A."/>
            <person name="Sil A."/>
            <person name="Beyhan S."/>
        </authorList>
    </citation>
    <scope>NUCLEOTIDE SEQUENCE [LARGE SCALE GENOMIC DNA]</scope>
    <source>
        <strain evidence="1 2">G184AR</strain>
    </source>
</reference>
<name>A0A8H7Z6T8_AJECA</name>
<dbReference type="VEuPathDB" id="FungiDB:I7I52_01977"/>
<dbReference type="EMBL" id="JAEVHI010000001">
    <property type="protein sequence ID" value="KAG5303846.1"/>
    <property type="molecule type" value="Genomic_DNA"/>
</dbReference>